<dbReference type="AlphaFoldDB" id="A0A917H739"/>
<evidence type="ECO:0000313" key="2">
    <source>
        <dbReference type="Proteomes" id="UP000638848"/>
    </source>
</evidence>
<gene>
    <name evidence="1" type="ORF">GCM10011374_37460</name>
</gene>
<organism evidence="1 2">
    <name type="scientific">Kocuria dechangensis</name>
    <dbReference type="NCBI Taxonomy" id="1176249"/>
    <lineage>
        <taxon>Bacteria</taxon>
        <taxon>Bacillati</taxon>
        <taxon>Actinomycetota</taxon>
        <taxon>Actinomycetes</taxon>
        <taxon>Micrococcales</taxon>
        <taxon>Micrococcaceae</taxon>
        <taxon>Kocuria</taxon>
    </lineage>
</organism>
<accession>A0A917H739</accession>
<dbReference type="Proteomes" id="UP000638848">
    <property type="component" value="Unassembled WGS sequence"/>
</dbReference>
<protein>
    <submittedName>
        <fullName evidence="1">Uncharacterized protein</fullName>
    </submittedName>
</protein>
<name>A0A917H739_9MICC</name>
<reference evidence="1" key="1">
    <citation type="journal article" date="2014" name="Int. J. Syst. Evol. Microbiol.">
        <title>Complete genome sequence of Corynebacterium casei LMG S-19264T (=DSM 44701T), isolated from a smear-ripened cheese.</title>
        <authorList>
            <consortium name="US DOE Joint Genome Institute (JGI-PGF)"/>
            <person name="Walter F."/>
            <person name="Albersmeier A."/>
            <person name="Kalinowski J."/>
            <person name="Ruckert C."/>
        </authorList>
    </citation>
    <scope>NUCLEOTIDE SEQUENCE</scope>
    <source>
        <strain evidence="1">CGMCC 1.12187</strain>
    </source>
</reference>
<keyword evidence="2" id="KW-1185">Reference proteome</keyword>
<evidence type="ECO:0000313" key="1">
    <source>
        <dbReference type="EMBL" id="GGG69531.1"/>
    </source>
</evidence>
<proteinExistence type="predicted"/>
<reference evidence="1" key="2">
    <citation type="submission" date="2020-09" db="EMBL/GenBank/DDBJ databases">
        <authorList>
            <person name="Sun Q."/>
            <person name="Zhou Y."/>
        </authorList>
    </citation>
    <scope>NUCLEOTIDE SEQUENCE</scope>
    <source>
        <strain evidence="1">CGMCC 1.12187</strain>
    </source>
</reference>
<sequence>MVLFALAPVAALVVGLRLILGKWNLWFTIRGALSLLLSLRWNNRPPRHLDRDSQ</sequence>
<comment type="caution">
    <text evidence="1">The sequence shown here is derived from an EMBL/GenBank/DDBJ whole genome shotgun (WGS) entry which is preliminary data.</text>
</comment>
<dbReference type="EMBL" id="BMEQ01000034">
    <property type="protein sequence ID" value="GGG69531.1"/>
    <property type="molecule type" value="Genomic_DNA"/>
</dbReference>